<sequence>MKLASDLLMATCLLECQNSLIYIFKSKKGVTQVTVHHGEMENLFRGKCIKDNSCLFKYSFYIIIKVNIGRIHQQNMQLKFDKDKISILKEIINEINLMRIVSNPKIIQFYGVTKLTDELSLVLEYADGGTLGKYLRDNATILIKWETQLKFVNEITAATSWLHFKKIVHGI</sequence>
<dbReference type="EMBL" id="BLAL01000044">
    <property type="protein sequence ID" value="GES79567.1"/>
    <property type="molecule type" value="Genomic_DNA"/>
</dbReference>
<gene>
    <name evidence="8" type="ORF">RCL2_000686700</name>
</gene>
<evidence type="ECO:0000256" key="1">
    <source>
        <dbReference type="ARBA" id="ARBA00005843"/>
    </source>
</evidence>
<evidence type="ECO:0000256" key="4">
    <source>
        <dbReference type="ARBA" id="ARBA00022741"/>
    </source>
</evidence>
<keyword evidence="4" id="KW-0547">Nucleotide-binding</keyword>
<dbReference type="OrthoDB" id="2446433at2759"/>
<feature type="domain" description="Protein kinase" evidence="7">
    <location>
        <begin position="29"/>
        <end position="171"/>
    </location>
</feature>
<name>A0A8H3QHS3_9GLOM</name>
<evidence type="ECO:0000259" key="7">
    <source>
        <dbReference type="PROSITE" id="PS50011"/>
    </source>
</evidence>
<dbReference type="Pfam" id="PF07714">
    <property type="entry name" value="PK_Tyr_Ser-Thr"/>
    <property type="match status" value="1"/>
</dbReference>
<evidence type="ECO:0000256" key="5">
    <source>
        <dbReference type="ARBA" id="ARBA00022777"/>
    </source>
</evidence>
<keyword evidence="5 8" id="KW-0418">Kinase</keyword>
<dbReference type="AlphaFoldDB" id="A0A8H3QHS3"/>
<dbReference type="GO" id="GO:0004674">
    <property type="term" value="F:protein serine/threonine kinase activity"/>
    <property type="evidence" value="ECO:0007669"/>
    <property type="project" value="UniProtKB-KW"/>
</dbReference>
<comment type="similarity">
    <text evidence="1">Belongs to the protein kinase superfamily. TKL Ser/Thr protein kinase family.</text>
</comment>
<dbReference type="Proteomes" id="UP000615446">
    <property type="component" value="Unassembled WGS sequence"/>
</dbReference>
<evidence type="ECO:0000313" key="8">
    <source>
        <dbReference type="EMBL" id="GES79567.1"/>
    </source>
</evidence>
<reference evidence="8" key="1">
    <citation type="submission" date="2019-10" db="EMBL/GenBank/DDBJ databases">
        <title>Conservation and host-specific expression of non-tandemly repeated heterogenous ribosome RNA gene in arbuscular mycorrhizal fungi.</title>
        <authorList>
            <person name="Maeda T."/>
            <person name="Kobayashi Y."/>
            <person name="Nakagawa T."/>
            <person name="Ezawa T."/>
            <person name="Yamaguchi K."/>
            <person name="Bino T."/>
            <person name="Nishimoto Y."/>
            <person name="Shigenobu S."/>
            <person name="Kawaguchi M."/>
        </authorList>
    </citation>
    <scope>NUCLEOTIDE SEQUENCE</scope>
    <source>
        <strain evidence="8">HR1</strain>
    </source>
</reference>
<dbReference type="PANTHER" id="PTHR46485:SF5">
    <property type="entry name" value="CENTER DIVIDER, ISOFORM A"/>
    <property type="match status" value="1"/>
</dbReference>
<evidence type="ECO:0000256" key="6">
    <source>
        <dbReference type="ARBA" id="ARBA00022840"/>
    </source>
</evidence>
<dbReference type="PANTHER" id="PTHR46485">
    <property type="entry name" value="LIM DOMAIN KINASE 1"/>
    <property type="match status" value="1"/>
</dbReference>
<organism evidence="8 9">
    <name type="scientific">Rhizophagus clarus</name>
    <dbReference type="NCBI Taxonomy" id="94130"/>
    <lineage>
        <taxon>Eukaryota</taxon>
        <taxon>Fungi</taxon>
        <taxon>Fungi incertae sedis</taxon>
        <taxon>Mucoromycota</taxon>
        <taxon>Glomeromycotina</taxon>
        <taxon>Glomeromycetes</taxon>
        <taxon>Glomerales</taxon>
        <taxon>Glomeraceae</taxon>
        <taxon>Rhizophagus</taxon>
    </lineage>
</organism>
<dbReference type="Gene3D" id="1.10.510.10">
    <property type="entry name" value="Transferase(Phosphotransferase) domain 1"/>
    <property type="match status" value="1"/>
</dbReference>
<protein>
    <submittedName>
        <fullName evidence="8">Kinase-like domain-containing protein</fullName>
    </submittedName>
</protein>
<evidence type="ECO:0000256" key="3">
    <source>
        <dbReference type="ARBA" id="ARBA00022679"/>
    </source>
</evidence>
<comment type="caution">
    <text evidence="8">The sequence shown here is derived from an EMBL/GenBank/DDBJ whole genome shotgun (WGS) entry which is preliminary data.</text>
</comment>
<dbReference type="GO" id="GO:0005524">
    <property type="term" value="F:ATP binding"/>
    <property type="evidence" value="ECO:0007669"/>
    <property type="project" value="UniProtKB-KW"/>
</dbReference>
<evidence type="ECO:0000256" key="2">
    <source>
        <dbReference type="ARBA" id="ARBA00022527"/>
    </source>
</evidence>
<dbReference type="InterPro" id="IPR001245">
    <property type="entry name" value="Ser-Thr/Tyr_kinase_cat_dom"/>
</dbReference>
<proteinExistence type="inferred from homology"/>
<keyword evidence="3" id="KW-0808">Transferase</keyword>
<accession>A0A8H3QHS3</accession>
<dbReference type="PROSITE" id="PS50011">
    <property type="entry name" value="PROTEIN_KINASE_DOM"/>
    <property type="match status" value="1"/>
</dbReference>
<evidence type="ECO:0000313" key="9">
    <source>
        <dbReference type="Proteomes" id="UP000615446"/>
    </source>
</evidence>
<keyword evidence="6" id="KW-0067">ATP-binding</keyword>
<dbReference type="InterPro" id="IPR000719">
    <property type="entry name" value="Prot_kinase_dom"/>
</dbReference>
<dbReference type="InterPro" id="IPR050940">
    <property type="entry name" value="Actin_reg-Ser/Thr_kinase"/>
</dbReference>
<dbReference type="SUPFAM" id="SSF56112">
    <property type="entry name" value="Protein kinase-like (PK-like)"/>
    <property type="match status" value="1"/>
</dbReference>
<keyword evidence="2" id="KW-0723">Serine/threonine-protein kinase</keyword>
<dbReference type="InterPro" id="IPR011009">
    <property type="entry name" value="Kinase-like_dom_sf"/>
</dbReference>